<accession>A0A6J5RSA0</accession>
<dbReference type="EMBL" id="LR796816">
    <property type="protein sequence ID" value="CAB4167872.1"/>
    <property type="molecule type" value="Genomic_DNA"/>
</dbReference>
<evidence type="ECO:0000313" key="4">
    <source>
        <dbReference type="EMBL" id="CAB4205126.1"/>
    </source>
</evidence>
<gene>
    <name evidence="3" type="ORF">UFOVP1292_35</name>
    <name evidence="4" type="ORF">UFOVP1411_26</name>
    <name evidence="1" type="ORF">UFOVP859_60</name>
    <name evidence="2" type="ORF">UFOVP882_58</name>
</gene>
<proteinExistence type="predicted"/>
<name>A0A6J5RSA0_9CAUD</name>
<sequence length="82" mass="9459">MSSFTIEDMLAKRIEELEDAHAKLFRDFSLFKSALIDLSQDVGLSQGSYDNGMTDLAYARRKLRWVRIKAAEVLEEVDFLNE</sequence>
<evidence type="ECO:0000313" key="1">
    <source>
        <dbReference type="EMBL" id="CAB4167872.1"/>
    </source>
</evidence>
<dbReference type="EMBL" id="LR797251">
    <property type="protein sequence ID" value="CAB4196431.1"/>
    <property type="molecule type" value="Genomic_DNA"/>
</dbReference>
<dbReference type="EMBL" id="LR796826">
    <property type="protein sequence ID" value="CAB4168532.1"/>
    <property type="molecule type" value="Genomic_DNA"/>
</dbReference>
<protein>
    <submittedName>
        <fullName evidence="3">Uncharacterized protein</fullName>
    </submittedName>
</protein>
<reference evidence="3" key="1">
    <citation type="submission" date="2020-05" db="EMBL/GenBank/DDBJ databases">
        <authorList>
            <person name="Chiriac C."/>
            <person name="Salcher M."/>
            <person name="Ghai R."/>
            <person name="Kavagutti S V."/>
        </authorList>
    </citation>
    <scope>NUCLEOTIDE SEQUENCE</scope>
</reference>
<evidence type="ECO:0000313" key="3">
    <source>
        <dbReference type="EMBL" id="CAB4196431.1"/>
    </source>
</evidence>
<dbReference type="EMBL" id="LR797357">
    <property type="protein sequence ID" value="CAB4205126.1"/>
    <property type="molecule type" value="Genomic_DNA"/>
</dbReference>
<evidence type="ECO:0000313" key="2">
    <source>
        <dbReference type="EMBL" id="CAB4168532.1"/>
    </source>
</evidence>
<organism evidence="3">
    <name type="scientific">uncultured Caudovirales phage</name>
    <dbReference type="NCBI Taxonomy" id="2100421"/>
    <lineage>
        <taxon>Viruses</taxon>
        <taxon>Duplodnaviria</taxon>
        <taxon>Heunggongvirae</taxon>
        <taxon>Uroviricota</taxon>
        <taxon>Caudoviricetes</taxon>
        <taxon>Peduoviridae</taxon>
        <taxon>Maltschvirus</taxon>
        <taxon>Maltschvirus maltsch</taxon>
    </lineage>
</organism>